<evidence type="ECO:0000313" key="2">
    <source>
        <dbReference type="Proteomes" id="UP001318860"/>
    </source>
</evidence>
<protein>
    <submittedName>
        <fullName evidence="1">Uncharacterized protein</fullName>
    </submittedName>
</protein>
<accession>A0ABR0XNH0</accession>
<gene>
    <name evidence="1" type="ORF">DH2020_004054</name>
</gene>
<organism evidence="1 2">
    <name type="scientific">Rehmannia glutinosa</name>
    <name type="common">Chinese foxglove</name>
    <dbReference type="NCBI Taxonomy" id="99300"/>
    <lineage>
        <taxon>Eukaryota</taxon>
        <taxon>Viridiplantae</taxon>
        <taxon>Streptophyta</taxon>
        <taxon>Embryophyta</taxon>
        <taxon>Tracheophyta</taxon>
        <taxon>Spermatophyta</taxon>
        <taxon>Magnoliopsida</taxon>
        <taxon>eudicotyledons</taxon>
        <taxon>Gunneridae</taxon>
        <taxon>Pentapetalae</taxon>
        <taxon>asterids</taxon>
        <taxon>lamiids</taxon>
        <taxon>Lamiales</taxon>
        <taxon>Orobanchaceae</taxon>
        <taxon>Rehmannieae</taxon>
        <taxon>Rehmannia</taxon>
    </lineage>
</organism>
<keyword evidence="2" id="KW-1185">Reference proteome</keyword>
<dbReference type="Proteomes" id="UP001318860">
    <property type="component" value="Unassembled WGS sequence"/>
</dbReference>
<reference evidence="1 2" key="1">
    <citation type="journal article" date="2021" name="Comput. Struct. Biotechnol. J.">
        <title>De novo genome assembly of the potent medicinal plant Rehmannia glutinosa using nanopore technology.</title>
        <authorList>
            <person name="Ma L."/>
            <person name="Dong C."/>
            <person name="Song C."/>
            <person name="Wang X."/>
            <person name="Zheng X."/>
            <person name="Niu Y."/>
            <person name="Chen S."/>
            <person name="Feng W."/>
        </authorList>
    </citation>
    <scope>NUCLEOTIDE SEQUENCE [LARGE SCALE GENOMIC DNA]</scope>
    <source>
        <strain evidence="1">DH-2019</strain>
    </source>
</reference>
<comment type="caution">
    <text evidence="1">The sequence shown here is derived from an EMBL/GenBank/DDBJ whole genome shotgun (WGS) entry which is preliminary data.</text>
</comment>
<evidence type="ECO:0000313" key="1">
    <source>
        <dbReference type="EMBL" id="KAK6160673.1"/>
    </source>
</evidence>
<dbReference type="PANTHER" id="PTHR11439:SF483">
    <property type="entry name" value="PEPTIDE SYNTHASE GLIP-LIKE, PUTATIVE (AFU_ORTHOLOGUE AFUA_3G12920)-RELATED"/>
    <property type="match status" value="1"/>
</dbReference>
<proteinExistence type="predicted"/>
<name>A0ABR0XNH0_REHGL</name>
<dbReference type="CDD" id="cd09272">
    <property type="entry name" value="RNase_HI_RT_Ty1"/>
    <property type="match status" value="1"/>
</dbReference>
<sequence length="158" mass="17778">MEGCKTVATPLDNNKALKEKDGSPKADNSQFRSRIGSLLYLTATRPDIMYATSFLSRFMQNPSQIHYGAAKRVLRYLEGTIQYGLFYPNNKKLSLKGYSNSDYAGNIDDRKSISGSCQFLGDCLVSWFPKKQNCVSFSTTEAEYISAAFCCTQLLWMK</sequence>
<dbReference type="EMBL" id="JABTTQ020000003">
    <property type="protein sequence ID" value="KAK6160673.1"/>
    <property type="molecule type" value="Genomic_DNA"/>
</dbReference>
<dbReference type="PANTHER" id="PTHR11439">
    <property type="entry name" value="GAG-POL-RELATED RETROTRANSPOSON"/>
    <property type="match status" value="1"/>
</dbReference>